<dbReference type="Proteomes" id="UP000510647">
    <property type="component" value="Chromosome 4"/>
</dbReference>
<dbReference type="GO" id="GO:0005759">
    <property type="term" value="C:mitochondrial matrix"/>
    <property type="evidence" value="ECO:0007669"/>
    <property type="project" value="InterPro"/>
</dbReference>
<dbReference type="SUPFAM" id="SSF54529">
    <property type="entry name" value="Mitochondrial glycoprotein MAM33-like"/>
    <property type="match status" value="1"/>
</dbReference>
<evidence type="ECO:0008006" key="3">
    <source>
        <dbReference type="Google" id="ProtNLM"/>
    </source>
</evidence>
<sequence>MSFRLASQVVRRNLPVAQTISFAAKRVVRAPVLRKVIVGQIQTGRNFATSTRRWNQQSDHVRDVLKSEIKVESEVAAENSLESFQEFLNKFEFSIVESPGKNLAEITKKTENGETVHVFFDVAQVANLPYDSALAESAAQDGEAVNEEDYDSLSDNFANVNVVVVKDADQSAVSLELLMNLQEGSFYVDSVTPFKTAQEALDQSAEAEVKRELVYHGPPFSNLDEELQESLEVYLESRGVTEELASFIGAYSEFKENQEYIKWLNDMKKFFS</sequence>
<dbReference type="InterPro" id="IPR036561">
    <property type="entry name" value="MAM33_sf"/>
</dbReference>
<gene>
    <name evidence="1" type="ORF">HG537_0D06040</name>
</gene>
<dbReference type="Gene3D" id="3.10.280.10">
    <property type="entry name" value="Mitochondrial glycoprotein"/>
    <property type="match status" value="1"/>
</dbReference>
<keyword evidence="2" id="KW-1185">Reference proteome</keyword>
<dbReference type="InterPro" id="IPR003428">
    <property type="entry name" value="MAM33"/>
</dbReference>
<dbReference type="PANTHER" id="PTHR10826:SF1">
    <property type="entry name" value="COMPLEMENT COMPONENT 1 Q SUBCOMPONENT-BINDING PROTEIN, MITOCHONDRIAL"/>
    <property type="match status" value="1"/>
</dbReference>
<evidence type="ECO:0000313" key="1">
    <source>
        <dbReference type="EMBL" id="QLQ80603.1"/>
    </source>
</evidence>
<dbReference type="GO" id="GO:0042256">
    <property type="term" value="P:cytosolic ribosome assembly"/>
    <property type="evidence" value="ECO:0007669"/>
    <property type="project" value="TreeGrafter"/>
</dbReference>
<dbReference type="PANTHER" id="PTHR10826">
    <property type="entry name" value="COMPLEMENT COMPONENT 1"/>
    <property type="match status" value="1"/>
</dbReference>
<dbReference type="OrthoDB" id="278212at2759"/>
<dbReference type="EMBL" id="CP059270">
    <property type="protein sequence ID" value="QLQ80603.1"/>
    <property type="molecule type" value="Genomic_DNA"/>
</dbReference>
<organism evidence="1 2">
    <name type="scientific">Torulaspora globosa</name>
    <dbReference type="NCBI Taxonomy" id="48254"/>
    <lineage>
        <taxon>Eukaryota</taxon>
        <taxon>Fungi</taxon>
        <taxon>Dikarya</taxon>
        <taxon>Ascomycota</taxon>
        <taxon>Saccharomycotina</taxon>
        <taxon>Saccharomycetes</taxon>
        <taxon>Saccharomycetales</taxon>
        <taxon>Saccharomycetaceae</taxon>
        <taxon>Torulaspora</taxon>
    </lineage>
</organism>
<proteinExistence type="predicted"/>
<accession>A0A7H9HTP2</accession>
<protein>
    <recommendedName>
        <fullName evidence="3">Mitochondrial glyco protein</fullName>
    </recommendedName>
</protein>
<dbReference type="Pfam" id="PF02330">
    <property type="entry name" value="MAM33"/>
    <property type="match status" value="1"/>
</dbReference>
<dbReference type="AlphaFoldDB" id="A0A7H9HTP2"/>
<name>A0A7H9HTP2_9SACH</name>
<evidence type="ECO:0000313" key="2">
    <source>
        <dbReference type="Proteomes" id="UP000510647"/>
    </source>
</evidence>
<reference evidence="1 2" key="1">
    <citation type="submission" date="2020-06" db="EMBL/GenBank/DDBJ databases">
        <title>The yeast mating-type switching endonuclease HO is a domesticated member of an unorthodox homing genetic element family.</title>
        <authorList>
            <person name="Coughlan A.Y."/>
            <person name="Lombardi L."/>
            <person name="Braun-Galleani S."/>
            <person name="Martos A.R."/>
            <person name="Galeote V."/>
            <person name="Bigey F."/>
            <person name="Dequin S."/>
            <person name="Byrne K.P."/>
            <person name="Wolfe K.H."/>
        </authorList>
    </citation>
    <scope>NUCLEOTIDE SEQUENCE [LARGE SCALE GENOMIC DNA]</scope>
    <source>
        <strain evidence="1 2">CBS2947</strain>
    </source>
</reference>